<organism evidence="3 4">
    <name type="scientific">Hydrogenophaga atypica</name>
    <dbReference type="NCBI Taxonomy" id="249409"/>
    <lineage>
        <taxon>Bacteria</taxon>
        <taxon>Pseudomonadati</taxon>
        <taxon>Pseudomonadota</taxon>
        <taxon>Betaproteobacteria</taxon>
        <taxon>Burkholderiales</taxon>
        <taxon>Comamonadaceae</taxon>
        <taxon>Hydrogenophaga</taxon>
    </lineage>
</organism>
<dbReference type="Gene3D" id="3.40.50.720">
    <property type="entry name" value="NAD(P)-binding Rossmann-like Domain"/>
    <property type="match status" value="1"/>
</dbReference>
<sequence>MKVAWYNRNGEAREVLHLDEWPDPQPAAGEVRVRLVTSGVNPSDVKSRRGRAPAWDHIVPHSDGAGVIDAVGAGVPEARLGERVWIWNGQWQRPFGTAAEYIVLPQAQAVPLPDGTDFEAGACFGIPALTALQALRIAGDVAGRDVLVTGAGNAVGHYVTQLAARKGARVIATAGHELRQSHAWAAGAHEVLDYKHGGVAEQVRALTKGQGVDVIIDMDLSGTAGLLARGALKAHGHLVCYGSNQPLQVPLDFRSLLWGSLSMSFFLVYDLLPRDREATIAELEALLRAGCLKHAIGARFPLAQIAAAHEAVENGKVVGNVVLTI</sequence>
<dbReference type="InterPro" id="IPR051603">
    <property type="entry name" value="Zinc-ADH_QOR/CCCR"/>
</dbReference>
<comment type="caution">
    <text evidence="3">The sequence shown here is derived from an EMBL/GenBank/DDBJ whole genome shotgun (WGS) entry which is preliminary data.</text>
</comment>
<evidence type="ECO:0000256" key="1">
    <source>
        <dbReference type="ARBA" id="ARBA00022857"/>
    </source>
</evidence>
<dbReference type="PANTHER" id="PTHR44154">
    <property type="entry name" value="QUINONE OXIDOREDUCTASE"/>
    <property type="match status" value="1"/>
</dbReference>
<dbReference type="SUPFAM" id="SSF50129">
    <property type="entry name" value="GroES-like"/>
    <property type="match status" value="1"/>
</dbReference>
<dbReference type="CDD" id="cd08253">
    <property type="entry name" value="zeta_crystallin"/>
    <property type="match status" value="1"/>
</dbReference>
<dbReference type="InterPro" id="IPR013149">
    <property type="entry name" value="ADH-like_C"/>
</dbReference>
<dbReference type="EMBL" id="JBHTCA010000012">
    <property type="protein sequence ID" value="MFC7410145.1"/>
    <property type="molecule type" value="Genomic_DNA"/>
</dbReference>
<dbReference type="RefSeq" id="WP_382224793.1">
    <property type="nucleotide sequence ID" value="NZ_JBHTCA010000012.1"/>
</dbReference>
<dbReference type="PANTHER" id="PTHR44154:SF1">
    <property type="entry name" value="QUINONE OXIDOREDUCTASE"/>
    <property type="match status" value="1"/>
</dbReference>
<proteinExistence type="predicted"/>
<protein>
    <submittedName>
        <fullName evidence="3">NADPH:quinone reductase</fullName>
    </submittedName>
</protein>
<evidence type="ECO:0000313" key="4">
    <source>
        <dbReference type="Proteomes" id="UP001596501"/>
    </source>
</evidence>
<evidence type="ECO:0000313" key="3">
    <source>
        <dbReference type="EMBL" id="MFC7410145.1"/>
    </source>
</evidence>
<keyword evidence="1" id="KW-0521">NADP</keyword>
<dbReference type="SMART" id="SM00829">
    <property type="entry name" value="PKS_ER"/>
    <property type="match status" value="1"/>
</dbReference>
<evidence type="ECO:0000259" key="2">
    <source>
        <dbReference type="SMART" id="SM00829"/>
    </source>
</evidence>
<dbReference type="Pfam" id="PF08240">
    <property type="entry name" value="ADH_N"/>
    <property type="match status" value="1"/>
</dbReference>
<dbReference type="InterPro" id="IPR013154">
    <property type="entry name" value="ADH-like_N"/>
</dbReference>
<dbReference type="InterPro" id="IPR011032">
    <property type="entry name" value="GroES-like_sf"/>
</dbReference>
<dbReference type="InterPro" id="IPR036291">
    <property type="entry name" value="NAD(P)-bd_dom_sf"/>
</dbReference>
<keyword evidence="4" id="KW-1185">Reference proteome</keyword>
<reference evidence="4" key="1">
    <citation type="journal article" date="2019" name="Int. J. Syst. Evol. Microbiol.">
        <title>The Global Catalogue of Microorganisms (GCM) 10K type strain sequencing project: providing services to taxonomists for standard genome sequencing and annotation.</title>
        <authorList>
            <consortium name="The Broad Institute Genomics Platform"/>
            <consortium name="The Broad Institute Genome Sequencing Center for Infectious Disease"/>
            <person name="Wu L."/>
            <person name="Ma J."/>
        </authorList>
    </citation>
    <scope>NUCLEOTIDE SEQUENCE [LARGE SCALE GENOMIC DNA]</scope>
    <source>
        <strain evidence="4">CGMCC 1.12371</strain>
    </source>
</reference>
<feature type="domain" description="Enoyl reductase (ER)" evidence="2">
    <location>
        <begin position="11"/>
        <end position="323"/>
    </location>
</feature>
<gene>
    <name evidence="3" type="ORF">ACFQPB_14855</name>
</gene>
<name>A0ABW2QRQ1_9BURK</name>
<dbReference type="InterPro" id="IPR020843">
    <property type="entry name" value="ER"/>
</dbReference>
<dbReference type="Gene3D" id="3.90.180.10">
    <property type="entry name" value="Medium-chain alcohol dehydrogenases, catalytic domain"/>
    <property type="match status" value="1"/>
</dbReference>
<dbReference type="SUPFAM" id="SSF51735">
    <property type="entry name" value="NAD(P)-binding Rossmann-fold domains"/>
    <property type="match status" value="1"/>
</dbReference>
<dbReference type="Pfam" id="PF00107">
    <property type="entry name" value="ADH_zinc_N"/>
    <property type="match status" value="1"/>
</dbReference>
<accession>A0ABW2QRQ1</accession>
<dbReference type="Proteomes" id="UP001596501">
    <property type="component" value="Unassembled WGS sequence"/>
</dbReference>